<proteinExistence type="predicted"/>
<protein>
    <submittedName>
        <fullName evidence="2">Uncharacterized protein</fullName>
    </submittedName>
</protein>
<dbReference type="Proteomes" id="UP000281553">
    <property type="component" value="Unassembled WGS sequence"/>
</dbReference>
<sequence>MRGVGKFSEGVKKLLVLAERYAELVDPLEQVITNVEEVTDYLETVDFTDSHREMLQRVYAELNQVCGQTSSPPAEMVDKAEASQLTTSIPQIEALISEYDQIVAEHGRIDGLNNCLMRIRRMIEKAFAARSAFRAHLLMLENPTPPTEVVVTSVQASNLQEKPRSPPLQLDESRPVAEPVTGGAAAPAPDNLDVSSGSLSAEMTAYFEDIAGFTKNCPEVRTQVPSVGDSEEPPALAGRPKTSILECTQNVRVSILTSYMNRFSRQNWCNLS</sequence>
<gene>
    <name evidence="2" type="ORF">DILT_LOCUS10905</name>
</gene>
<evidence type="ECO:0000313" key="2">
    <source>
        <dbReference type="EMBL" id="VDN15074.1"/>
    </source>
</evidence>
<accession>A0A3P7LE07</accession>
<dbReference type="AlphaFoldDB" id="A0A3P7LE07"/>
<organism evidence="2 3">
    <name type="scientific">Dibothriocephalus latus</name>
    <name type="common">Fish tapeworm</name>
    <name type="synonym">Diphyllobothrium latum</name>
    <dbReference type="NCBI Taxonomy" id="60516"/>
    <lineage>
        <taxon>Eukaryota</taxon>
        <taxon>Metazoa</taxon>
        <taxon>Spiralia</taxon>
        <taxon>Lophotrochozoa</taxon>
        <taxon>Platyhelminthes</taxon>
        <taxon>Cestoda</taxon>
        <taxon>Eucestoda</taxon>
        <taxon>Diphyllobothriidea</taxon>
        <taxon>Diphyllobothriidae</taxon>
        <taxon>Dibothriocephalus</taxon>
    </lineage>
</organism>
<feature type="region of interest" description="Disordered" evidence="1">
    <location>
        <begin position="155"/>
        <end position="193"/>
    </location>
</feature>
<evidence type="ECO:0000313" key="3">
    <source>
        <dbReference type="Proteomes" id="UP000281553"/>
    </source>
</evidence>
<reference evidence="2 3" key="1">
    <citation type="submission" date="2018-11" db="EMBL/GenBank/DDBJ databases">
        <authorList>
            <consortium name="Pathogen Informatics"/>
        </authorList>
    </citation>
    <scope>NUCLEOTIDE SEQUENCE [LARGE SCALE GENOMIC DNA]</scope>
</reference>
<dbReference type="OrthoDB" id="6275952at2759"/>
<keyword evidence="3" id="KW-1185">Reference proteome</keyword>
<name>A0A3P7LE07_DIBLA</name>
<dbReference type="EMBL" id="UYRU01061348">
    <property type="protein sequence ID" value="VDN15074.1"/>
    <property type="molecule type" value="Genomic_DNA"/>
</dbReference>
<evidence type="ECO:0000256" key="1">
    <source>
        <dbReference type="SAM" id="MobiDB-lite"/>
    </source>
</evidence>